<evidence type="ECO:0000313" key="3">
    <source>
        <dbReference type="Proteomes" id="UP000006001"/>
    </source>
</evidence>
<proteinExistence type="predicted"/>
<dbReference type="SUPFAM" id="SSF89155">
    <property type="entry name" value="TorD-like"/>
    <property type="match status" value="1"/>
</dbReference>
<dbReference type="InterPro" id="IPR020945">
    <property type="entry name" value="DMSO/NO3_reduct_chaperone"/>
</dbReference>
<reference evidence="2" key="1">
    <citation type="submission" date="2009-10" db="EMBL/GenBank/DDBJ databases">
        <authorList>
            <person name="Weinstock G."/>
            <person name="Sodergren E."/>
            <person name="Clifton S."/>
            <person name="Fulton L."/>
            <person name="Fulton B."/>
            <person name="Courtney L."/>
            <person name="Fronick C."/>
            <person name="Harrison M."/>
            <person name="Strong C."/>
            <person name="Farmer C."/>
            <person name="Delahaunty K."/>
            <person name="Markovic C."/>
            <person name="Hall O."/>
            <person name="Minx P."/>
            <person name="Tomlinson C."/>
            <person name="Mitreva M."/>
            <person name="Nelson J."/>
            <person name="Hou S."/>
            <person name="Wollam A."/>
            <person name="Pepin K.H."/>
            <person name="Johnson M."/>
            <person name="Bhonagiri V."/>
            <person name="Nash W.E."/>
            <person name="Warren W."/>
            <person name="Chinwalla A."/>
            <person name="Mardis E.R."/>
            <person name="Wilson R.K."/>
        </authorList>
    </citation>
    <scope>NUCLEOTIDE SEQUENCE [LARGE SCALE GENOMIC DNA]</scope>
    <source>
        <strain evidence="2">ATCC 700122</strain>
    </source>
</reference>
<dbReference type="Proteomes" id="UP000006001">
    <property type="component" value="Unassembled WGS sequence"/>
</dbReference>
<dbReference type="eggNOG" id="COG3381">
    <property type="taxonomic scope" value="Bacteria"/>
</dbReference>
<dbReference type="GeneID" id="85008207"/>
<dbReference type="HOGENOM" id="CLU_077650_0_0_11"/>
<organism evidence="2 3">
    <name type="scientific">Slackia exigua (strain ATCC 700122 / DSM 15923 / CIP 105133 / JCM 11022 / KCTC 5966 / S-7)</name>
    <dbReference type="NCBI Taxonomy" id="649764"/>
    <lineage>
        <taxon>Bacteria</taxon>
        <taxon>Bacillati</taxon>
        <taxon>Actinomycetota</taxon>
        <taxon>Coriobacteriia</taxon>
        <taxon>Eggerthellales</taxon>
        <taxon>Eggerthellaceae</taxon>
        <taxon>Slackia</taxon>
    </lineage>
</organism>
<dbReference type="RefSeq" id="WP_006362993.1">
    <property type="nucleotide sequence ID" value="NZ_GG700631.1"/>
</dbReference>
<dbReference type="PANTHER" id="PTHR34227">
    <property type="entry name" value="CHAPERONE PROTEIN YCDY"/>
    <property type="match status" value="1"/>
</dbReference>
<sequence>MIQKEAVGRLQEAEALFAMLGKLTMGMPDRDLFATVADDELFSETPFVRSKEANDALEELQAWTKSCRKPFGDADFEAVRLDYSRLFVGAQRVAAPLWESVYFNKERMVFQQETYSVRRAYAKWGLRVENFQHEPDDHLSSELMFVSFLAKTAYQGQGREDEALADMASFLLMHPSTWVAKWRDEILKRTNDGFYPGYSRLVCAAVREAIAFAEENLRS</sequence>
<dbReference type="InterPro" id="IPR036411">
    <property type="entry name" value="TorD-like_sf"/>
</dbReference>
<keyword evidence="3" id="KW-1185">Reference proteome</keyword>
<dbReference type="STRING" id="649764.HMPREF0762_01716"/>
<dbReference type="Gene3D" id="1.10.3480.10">
    <property type="entry name" value="TorD-like"/>
    <property type="match status" value="1"/>
</dbReference>
<dbReference type="PANTHER" id="PTHR34227:SF1">
    <property type="entry name" value="DIMETHYL SULFOXIDE REDUCTASE CHAPERONE-RELATED"/>
    <property type="match status" value="1"/>
</dbReference>
<keyword evidence="1" id="KW-0143">Chaperone</keyword>
<name>D0WIP1_SLAES</name>
<gene>
    <name evidence="2" type="ORF">HMPREF0762_01716</name>
</gene>
<dbReference type="InterPro" id="IPR050289">
    <property type="entry name" value="TorD/DmsD_chaperones"/>
</dbReference>
<accession>D0WIP1</accession>
<evidence type="ECO:0000256" key="1">
    <source>
        <dbReference type="ARBA" id="ARBA00023186"/>
    </source>
</evidence>
<dbReference type="EMBL" id="ACUX02000017">
    <property type="protein sequence ID" value="EEZ60640.1"/>
    <property type="molecule type" value="Genomic_DNA"/>
</dbReference>
<comment type="caution">
    <text evidence="2">The sequence shown here is derived from an EMBL/GenBank/DDBJ whole genome shotgun (WGS) entry which is preliminary data.</text>
</comment>
<dbReference type="AlphaFoldDB" id="D0WIP1"/>
<protein>
    <submittedName>
        <fullName evidence="2">Cytoplasmic chaperone TorD</fullName>
    </submittedName>
</protein>
<evidence type="ECO:0000313" key="2">
    <source>
        <dbReference type="EMBL" id="EEZ60640.1"/>
    </source>
</evidence>
<dbReference type="Pfam" id="PF02613">
    <property type="entry name" value="Nitrate_red_del"/>
    <property type="match status" value="1"/>
</dbReference>